<gene>
    <name evidence="2" type="ORF">Harvfovirus78_2</name>
</gene>
<sequence length="165" mass="18246">MAFLGRCGSMGISRVRFVLNRCNFSIHGSRKTCKKSNCIDVGQTKILPFVQRSYSVQTKCALIPNKWNNKIIFRKMDNNYGLSDQITRSFSMTIRRVSHQCQPQAPKSDSEKPEVISKASKVPKAFGQAIIGTVVFGMFLALAATCWTCAVISAVFVVIFVVGLG</sequence>
<evidence type="ECO:0000256" key="1">
    <source>
        <dbReference type="SAM" id="Phobius"/>
    </source>
</evidence>
<evidence type="ECO:0000313" key="2">
    <source>
        <dbReference type="EMBL" id="AYV81916.1"/>
    </source>
</evidence>
<keyword evidence="1" id="KW-0812">Transmembrane</keyword>
<organism evidence="2">
    <name type="scientific">Harvfovirus sp</name>
    <dbReference type="NCBI Taxonomy" id="2487768"/>
    <lineage>
        <taxon>Viruses</taxon>
        <taxon>Varidnaviria</taxon>
        <taxon>Bamfordvirae</taxon>
        <taxon>Nucleocytoviricota</taxon>
        <taxon>Megaviricetes</taxon>
        <taxon>Imitervirales</taxon>
        <taxon>Mimiviridae</taxon>
        <taxon>Klosneuvirinae</taxon>
    </lineage>
</organism>
<reference evidence="2" key="1">
    <citation type="submission" date="2018-10" db="EMBL/GenBank/DDBJ databases">
        <title>Hidden diversity of soil giant viruses.</title>
        <authorList>
            <person name="Schulz F."/>
            <person name="Alteio L."/>
            <person name="Goudeau D."/>
            <person name="Ryan E.M."/>
            <person name="Malmstrom R.R."/>
            <person name="Blanchard J."/>
            <person name="Woyke T."/>
        </authorList>
    </citation>
    <scope>NUCLEOTIDE SEQUENCE</scope>
    <source>
        <strain evidence="2">HAV1</strain>
    </source>
</reference>
<accession>A0A3G5A3W5</accession>
<name>A0A3G5A3W5_9VIRU</name>
<protein>
    <recommendedName>
        <fullName evidence="3">Transmembrane protein</fullName>
    </recommendedName>
</protein>
<keyword evidence="1" id="KW-0472">Membrane</keyword>
<proteinExistence type="predicted"/>
<dbReference type="EMBL" id="MK072320">
    <property type="protein sequence ID" value="AYV81916.1"/>
    <property type="molecule type" value="Genomic_DNA"/>
</dbReference>
<evidence type="ECO:0008006" key="3">
    <source>
        <dbReference type="Google" id="ProtNLM"/>
    </source>
</evidence>
<feature type="transmembrane region" description="Helical" evidence="1">
    <location>
        <begin position="129"/>
        <end position="162"/>
    </location>
</feature>
<keyword evidence="1" id="KW-1133">Transmembrane helix</keyword>